<accession>A0A6P1TW30</accession>
<feature type="signal peptide" evidence="4">
    <location>
        <begin position="1"/>
        <end position="22"/>
    </location>
</feature>
<dbReference type="InterPro" id="IPR030678">
    <property type="entry name" value="Peptide/Ni-bd"/>
</dbReference>
<dbReference type="SUPFAM" id="SSF53850">
    <property type="entry name" value="Periplasmic binding protein-like II"/>
    <property type="match status" value="1"/>
</dbReference>
<comment type="similarity">
    <text evidence="1">Belongs to the bacterial solute-binding protein 5 family.</text>
</comment>
<dbReference type="EMBL" id="CP048000">
    <property type="protein sequence ID" value="QHQ63605.1"/>
    <property type="molecule type" value="Genomic_DNA"/>
</dbReference>
<dbReference type="AlphaFoldDB" id="A0A6P1TW30"/>
<proteinExistence type="inferred from homology"/>
<dbReference type="GO" id="GO:0043190">
    <property type="term" value="C:ATP-binding cassette (ABC) transporter complex"/>
    <property type="evidence" value="ECO:0007669"/>
    <property type="project" value="InterPro"/>
</dbReference>
<evidence type="ECO:0000256" key="3">
    <source>
        <dbReference type="ARBA" id="ARBA00022729"/>
    </source>
</evidence>
<dbReference type="Gene3D" id="3.40.190.10">
    <property type="entry name" value="Periplasmic binding protein-like II"/>
    <property type="match status" value="1"/>
</dbReference>
<dbReference type="GO" id="GO:0042597">
    <property type="term" value="C:periplasmic space"/>
    <property type="evidence" value="ECO:0007669"/>
    <property type="project" value="UniProtKB-ARBA"/>
</dbReference>
<name>A0A6P1TW30_9FIRM</name>
<dbReference type="KEGG" id="anr:Ana3638_02840"/>
<feature type="chain" id="PRO_5038842408" evidence="4">
    <location>
        <begin position="23"/>
        <end position="522"/>
    </location>
</feature>
<dbReference type="PROSITE" id="PS51257">
    <property type="entry name" value="PROKAR_LIPOPROTEIN"/>
    <property type="match status" value="1"/>
</dbReference>
<reference evidence="6 7" key="1">
    <citation type="submission" date="2020-01" db="EMBL/GenBank/DDBJ databases">
        <title>Genome analysis of Anaerocolumna sp. CBA3638.</title>
        <authorList>
            <person name="Kim J."/>
            <person name="Roh S.W."/>
        </authorList>
    </citation>
    <scope>NUCLEOTIDE SEQUENCE [LARGE SCALE GENOMIC DNA]</scope>
    <source>
        <strain evidence="6 7">CBA3638</strain>
    </source>
</reference>
<keyword evidence="3 4" id="KW-0732">Signal</keyword>
<evidence type="ECO:0000259" key="5">
    <source>
        <dbReference type="Pfam" id="PF00496"/>
    </source>
</evidence>
<evidence type="ECO:0000313" key="6">
    <source>
        <dbReference type="EMBL" id="QHQ63605.1"/>
    </source>
</evidence>
<protein>
    <submittedName>
        <fullName evidence="6">ABC transporter substrate-binding protein</fullName>
    </submittedName>
</protein>
<dbReference type="GO" id="GO:1904680">
    <property type="term" value="F:peptide transmembrane transporter activity"/>
    <property type="evidence" value="ECO:0007669"/>
    <property type="project" value="TreeGrafter"/>
</dbReference>
<gene>
    <name evidence="6" type="ORF">Ana3638_02840</name>
</gene>
<sequence length="522" mass="57427">MKRSHFTLLTLMMLVLSIALYGCGGGKTGTDDEKAPADEQSSDTPVNGGSVVVGISQDLDSLDPDKAVAAGTKEVLFNVFEGLVKPDKDGNLVPAVAESYEISPDGKVYTFKLRGNVKFHNGNLVTADDIVYSLKRCAGLLDTTDPAVVVESALTNVSDVKKVDETTVEVDLKEADTELIGYLTSAIIPKDYDKQDTAPIGTGPFKFVSYTPMESFVVEKNEDYYQAGKPYLDKVTFKIIPNADSAIMELLAGSVDIFPYLTDTQAEQLKDTFTIAEGHMNLVQGLYLNNKAEPFNNVKVRQALNYAVDKQAILDLVAGGRGSIIGSNMFPGFAKYYEDLADKYPYDVQKAKDLLAEAGYPDGFSFTITVPSNYKFHVDTAQVIVEQLKQVGITASIQQVEWASWISDVYVGRNYESTIIGLDAKLAARDVLDRYESKAENNFLNYSNPQYDDILGKAIASLDDKEKINYYKTLQTMLNEDAAAVYIQDPALLVAINKKLGGYTFYPVYVQDMASVYYKAEE</sequence>
<keyword evidence="7" id="KW-1185">Reference proteome</keyword>
<dbReference type="Pfam" id="PF00496">
    <property type="entry name" value="SBP_bac_5"/>
    <property type="match status" value="1"/>
</dbReference>
<evidence type="ECO:0000313" key="7">
    <source>
        <dbReference type="Proteomes" id="UP000464314"/>
    </source>
</evidence>
<dbReference type="Proteomes" id="UP000464314">
    <property type="component" value="Chromosome"/>
</dbReference>
<keyword evidence="2" id="KW-0813">Transport</keyword>
<dbReference type="PANTHER" id="PTHR30290">
    <property type="entry name" value="PERIPLASMIC BINDING COMPONENT OF ABC TRANSPORTER"/>
    <property type="match status" value="1"/>
</dbReference>
<evidence type="ECO:0000256" key="2">
    <source>
        <dbReference type="ARBA" id="ARBA00022448"/>
    </source>
</evidence>
<dbReference type="GO" id="GO:0015833">
    <property type="term" value="P:peptide transport"/>
    <property type="evidence" value="ECO:0007669"/>
    <property type="project" value="TreeGrafter"/>
</dbReference>
<dbReference type="Gene3D" id="3.10.105.10">
    <property type="entry name" value="Dipeptide-binding Protein, Domain 3"/>
    <property type="match status" value="1"/>
</dbReference>
<dbReference type="InterPro" id="IPR000914">
    <property type="entry name" value="SBP_5_dom"/>
</dbReference>
<feature type="domain" description="Solute-binding protein family 5" evidence="5">
    <location>
        <begin position="92"/>
        <end position="421"/>
    </location>
</feature>
<dbReference type="InterPro" id="IPR039424">
    <property type="entry name" value="SBP_5"/>
</dbReference>
<organism evidence="6 7">
    <name type="scientific">Anaerocolumna sedimenticola</name>
    <dbReference type="NCBI Taxonomy" id="2696063"/>
    <lineage>
        <taxon>Bacteria</taxon>
        <taxon>Bacillati</taxon>
        <taxon>Bacillota</taxon>
        <taxon>Clostridia</taxon>
        <taxon>Lachnospirales</taxon>
        <taxon>Lachnospiraceae</taxon>
        <taxon>Anaerocolumna</taxon>
    </lineage>
</organism>
<dbReference type="PIRSF" id="PIRSF002741">
    <property type="entry name" value="MppA"/>
    <property type="match status" value="1"/>
</dbReference>
<evidence type="ECO:0000256" key="4">
    <source>
        <dbReference type="SAM" id="SignalP"/>
    </source>
</evidence>
<dbReference type="Gene3D" id="3.90.76.10">
    <property type="entry name" value="Dipeptide-binding Protein, Domain 1"/>
    <property type="match status" value="1"/>
</dbReference>
<evidence type="ECO:0000256" key="1">
    <source>
        <dbReference type="ARBA" id="ARBA00005695"/>
    </source>
</evidence>
<dbReference type="PANTHER" id="PTHR30290:SF9">
    <property type="entry name" value="OLIGOPEPTIDE-BINDING PROTEIN APPA"/>
    <property type="match status" value="1"/>
</dbReference>